<keyword evidence="7 15" id="KW-0808">Transferase</keyword>
<evidence type="ECO:0000256" key="3">
    <source>
        <dbReference type="ARBA" id="ARBA00010441"/>
    </source>
</evidence>
<gene>
    <name evidence="17" type="ORF">SAMN05421807_11225</name>
</gene>
<name>A0A1M5VB93_9BACI</name>
<dbReference type="GO" id="GO:0012505">
    <property type="term" value="C:endomembrane system"/>
    <property type="evidence" value="ECO:0007669"/>
    <property type="project" value="UniProtKB-SubCell"/>
</dbReference>
<keyword evidence="18" id="KW-1185">Reference proteome</keyword>
<dbReference type="PANTHER" id="PTHR14269:SF61">
    <property type="entry name" value="CDP-DIACYLGLYCEROL--SERINE O-PHOSPHATIDYLTRANSFERASE"/>
    <property type="match status" value="1"/>
</dbReference>
<evidence type="ECO:0000256" key="9">
    <source>
        <dbReference type="ARBA" id="ARBA00022989"/>
    </source>
</evidence>
<evidence type="ECO:0000256" key="12">
    <source>
        <dbReference type="ARBA" id="ARBA00023209"/>
    </source>
</evidence>
<dbReference type="OrthoDB" id="9777147at2"/>
<comment type="catalytic activity">
    <reaction evidence="1">
        <text>a CDP-1,2-diacyl-sn-glycerol + L-serine = a 1,2-diacyl-sn-glycero-3-phospho-L-serine + CMP + H(+)</text>
        <dbReference type="Rhea" id="RHEA:16913"/>
        <dbReference type="ChEBI" id="CHEBI:15378"/>
        <dbReference type="ChEBI" id="CHEBI:33384"/>
        <dbReference type="ChEBI" id="CHEBI:57262"/>
        <dbReference type="ChEBI" id="CHEBI:58332"/>
        <dbReference type="ChEBI" id="CHEBI:60377"/>
        <dbReference type="EC" id="2.7.8.8"/>
    </reaction>
</comment>
<evidence type="ECO:0000313" key="17">
    <source>
        <dbReference type="EMBL" id="SHH72519.1"/>
    </source>
</evidence>
<dbReference type="PANTHER" id="PTHR14269">
    <property type="entry name" value="CDP-DIACYLGLYCEROL--GLYCEROL-3-PHOSPHATE 3-PHOSPHATIDYLTRANSFERASE-RELATED"/>
    <property type="match status" value="1"/>
</dbReference>
<feature type="transmembrane region" description="Helical" evidence="16">
    <location>
        <begin position="121"/>
        <end position="142"/>
    </location>
</feature>
<evidence type="ECO:0000256" key="16">
    <source>
        <dbReference type="SAM" id="Phobius"/>
    </source>
</evidence>
<dbReference type="Gene3D" id="1.20.120.1760">
    <property type="match status" value="1"/>
</dbReference>
<comment type="similarity">
    <text evidence="3 15">Belongs to the CDP-alcohol phosphatidyltransferase class-I family.</text>
</comment>
<dbReference type="EC" id="2.7.8.8" evidence="4"/>
<sequence length="228" mass="25935">MNFKKQIPNLFTLGNLYCGYLSIGYTASNHYKNAAIFILIGMLLDSIDGRIARLLHVESPLGKELDSLADIITFGVAPSFLMYYTMLFDLGWIGLAISGLFPLFGAYRLARYNITAKEESLYHFTGIPITIAGGILATLILFREDIPSTFTMVIFILLCFLMVSTIQIPSLKKVRLPRNETIVTILIGMMLFMNHARSWRVFTSLLYIVIPLYLIYMTYRFIKIKASR</sequence>
<protein>
    <recommendedName>
        <fullName evidence="5">CDP-diacylglycerol--serine O-phosphatidyltransferase</fullName>
        <ecNumber evidence="4">2.7.8.8</ecNumber>
    </recommendedName>
    <alternativeName>
        <fullName evidence="14">Phosphatidylserine synthase</fullName>
    </alternativeName>
</protein>
<dbReference type="EMBL" id="FQXD01000012">
    <property type="protein sequence ID" value="SHH72519.1"/>
    <property type="molecule type" value="Genomic_DNA"/>
</dbReference>
<feature type="transmembrane region" description="Helical" evidence="16">
    <location>
        <begin position="148"/>
        <end position="169"/>
    </location>
</feature>
<evidence type="ECO:0000313" key="18">
    <source>
        <dbReference type="Proteomes" id="UP000184079"/>
    </source>
</evidence>
<keyword evidence="8 16" id="KW-0812">Transmembrane</keyword>
<proteinExistence type="inferred from homology"/>
<feature type="transmembrane region" description="Helical" evidence="16">
    <location>
        <begin position="7"/>
        <end position="28"/>
    </location>
</feature>
<dbReference type="AlphaFoldDB" id="A0A1M5VB93"/>
<evidence type="ECO:0000256" key="1">
    <source>
        <dbReference type="ARBA" id="ARBA00000287"/>
    </source>
</evidence>
<dbReference type="Pfam" id="PF01066">
    <property type="entry name" value="CDP-OH_P_transf"/>
    <property type="match status" value="1"/>
</dbReference>
<evidence type="ECO:0000256" key="2">
    <source>
        <dbReference type="ARBA" id="ARBA00004127"/>
    </source>
</evidence>
<keyword evidence="10" id="KW-0443">Lipid metabolism</keyword>
<feature type="transmembrane region" description="Helical" evidence="16">
    <location>
        <begin position="90"/>
        <end position="109"/>
    </location>
</feature>
<dbReference type="GO" id="GO:0003882">
    <property type="term" value="F:CDP-diacylglycerol-serine O-phosphatidyltransferase activity"/>
    <property type="evidence" value="ECO:0007669"/>
    <property type="project" value="UniProtKB-EC"/>
</dbReference>
<dbReference type="Proteomes" id="UP000184079">
    <property type="component" value="Unassembled WGS sequence"/>
</dbReference>
<evidence type="ECO:0000256" key="4">
    <source>
        <dbReference type="ARBA" id="ARBA00013174"/>
    </source>
</evidence>
<keyword evidence="6" id="KW-0444">Lipid biosynthesis</keyword>
<keyword evidence="11 16" id="KW-0472">Membrane</keyword>
<accession>A0A1M5VB93</accession>
<dbReference type="GO" id="GO:0016020">
    <property type="term" value="C:membrane"/>
    <property type="evidence" value="ECO:0007669"/>
    <property type="project" value="InterPro"/>
</dbReference>
<keyword evidence="12" id="KW-0594">Phospholipid biosynthesis</keyword>
<evidence type="ECO:0000256" key="13">
    <source>
        <dbReference type="ARBA" id="ARBA00023264"/>
    </source>
</evidence>
<evidence type="ECO:0000256" key="14">
    <source>
        <dbReference type="ARBA" id="ARBA00032361"/>
    </source>
</evidence>
<organism evidence="17 18">
    <name type="scientific">Virgibacillus chiguensis</name>
    <dbReference type="NCBI Taxonomy" id="411959"/>
    <lineage>
        <taxon>Bacteria</taxon>
        <taxon>Bacillati</taxon>
        <taxon>Bacillota</taxon>
        <taxon>Bacilli</taxon>
        <taxon>Bacillales</taxon>
        <taxon>Bacillaceae</taxon>
        <taxon>Virgibacillus</taxon>
    </lineage>
</organism>
<evidence type="ECO:0000256" key="5">
    <source>
        <dbReference type="ARBA" id="ARBA00017171"/>
    </source>
</evidence>
<evidence type="ECO:0000256" key="6">
    <source>
        <dbReference type="ARBA" id="ARBA00022516"/>
    </source>
</evidence>
<keyword evidence="9 16" id="KW-1133">Transmembrane helix</keyword>
<dbReference type="InterPro" id="IPR048254">
    <property type="entry name" value="CDP_ALCOHOL_P_TRANSF_CS"/>
</dbReference>
<keyword evidence="13" id="KW-1208">Phospholipid metabolism</keyword>
<dbReference type="InterPro" id="IPR004533">
    <property type="entry name" value="CDP-diaglyc--ser_O-PTrfase"/>
</dbReference>
<dbReference type="RefSeq" id="WP_073010391.1">
    <property type="nucleotide sequence ID" value="NZ_FQXD01000012.1"/>
</dbReference>
<evidence type="ECO:0000256" key="8">
    <source>
        <dbReference type="ARBA" id="ARBA00022692"/>
    </source>
</evidence>
<evidence type="ECO:0000256" key="10">
    <source>
        <dbReference type="ARBA" id="ARBA00023098"/>
    </source>
</evidence>
<dbReference type="NCBIfam" id="TIGR00473">
    <property type="entry name" value="pssA"/>
    <property type="match status" value="1"/>
</dbReference>
<evidence type="ECO:0000256" key="15">
    <source>
        <dbReference type="RuleBase" id="RU003750"/>
    </source>
</evidence>
<feature type="transmembrane region" description="Helical" evidence="16">
    <location>
        <begin position="205"/>
        <end position="222"/>
    </location>
</feature>
<evidence type="ECO:0000256" key="7">
    <source>
        <dbReference type="ARBA" id="ARBA00022679"/>
    </source>
</evidence>
<evidence type="ECO:0000256" key="11">
    <source>
        <dbReference type="ARBA" id="ARBA00023136"/>
    </source>
</evidence>
<dbReference type="InterPro" id="IPR000462">
    <property type="entry name" value="CDP-OH_P_trans"/>
</dbReference>
<dbReference type="InterPro" id="IPR050324">
    <property type="entry name" value="CDP-alcohol_PTase-I"/>
</dbReference>
<dbReference type="InterPro" id="IPR043130">
    <property type="entry name" value="CDP-OH_PTrfase_TM_dom"/>
</dbReference>
<dbReference type="PROSITE" id="PS00379">
    <property type="entry name" value="CDP_ALCOHOL_P_TRANSF"/>
    <property type="match status" value="1"/>
</dbReference>
<dbReference type="GO" id="GO:0008654">
    <property type="term" value="P:phospholipid biosynthetic process"/>
    <property type="evidence" value="ECO:0007669"/>
    <property type="project" value="UniProtKB-KW"/>
</dbReference>
<reference evidence="18" key="1">
    <citation type="submission" date="2016-11" db="EMBL/GenBank/DDBJ databases">
        <authorList>
            <person name="Varghese N."/>
            <person name="Submissions S."/>
        </authorList>
    </citation>
    <scope>NUCLEOTIDE SEQUENCE [LARGE SCALE GENOMIC DNA]</scope>
    <source>
        <strain evidence="18">CGMCC 1.6496</strain>
    </source>
</reference>
<comment type="subcellular location">
    <subcellularLocation>
        <location evidence="2">Endomembrane system</location>
        <topology evidence="2">Multi-pass membrane protein</topology>
    </subcellularLocation>
</comment>